<dbReference type="Gene3D" id="1.10.287.130">
    <property type="match status" value="1"/>
</dbReference>
<dbReference type="PANTHER" id="PTHR43047:SF78">
    <property type="entry name" value="SENSORY_REGULATORY PROTEIN RPFC"/>
    <property type="match status" value="1"/>
</dbReference>
<dbReference type="AlphaFoldDB" id="A0AAV2VJF5"/>
<dbReference type="InterPro" id="IPR001789">
    <property type="entry name" value="Sig_transdc_resp-reg_receiver"/>
</dbReference>
<dbReference type="InterPro" id="IPR001610">
    <property type="entry name" value="PAC"/>
</dbReference>
<dbReference type="PROSITE" id="PS50109">
    <property type="entry name" value="HIS_KIN"/>
    <property type="match status" value="1"/>
</dbReference>
<dbReference type="PROSITE" id="PS50110">
    <property type="entry name" value="RESPONSE_REGULATORY"/>
    <property type="match status" value="1"/>
</dbReference>
<dbReference type="SMART" id="SM00388">
    <property type="entry name" value="HisKA"/>
    <property type="match status" value="1"/>
</dbReference>
<comment type="caution">
    <text evidence="24">The sequence shown here is derived from an EMBL/GenBank/DDBJ whole genome shotgun (WGS) entry which is preliminary data.</text>
</comment>
<keyword evidence="11" id="KW-0378">Hydrolase</keyword>
<protein>
    <recommendedName>
        <fullName evidence="3">histidine kinase</fullName>
        <ecNumber evidence="3">2.7.13.3</ecNumber>
    </recommendedName>
</protein>
<dbReference type="PROSITE" id="PS50112">
    <property type="entry name" value="PAS"/>
    <property type="match status" value="1"/>
</dbReference>
<accession>A0AAV2VJF5</accession>
<dbReference type="FunFam" id="3.30.565.10:FF:000010">
    <property type="entry name" value="Sensor histidine kinase RcsC"/>
    <property type="match status" value="1"/>
</dbReference>
<dbReference type="Gene3D" id="3.40.50.2300">
    <property type="match status" value="1"/>
</dbReference>
<evidence type="ECO:0000256" key="14">
    <source>
        <dbReference type="ARBA" id="ARBA00023012"/>
    </source>
</evidence>
<proteinExistence type="predicted"/>
<dbReference type="InterPro" id="IPR000700">
    <property type="entry name" value="PAS-assoc_C"/>
</dbReference>
<dbReference type="Gene3D" id="1.20.120.160">
    <property type="entry name" value="HPT domain"/>
    <property type="match status" value="1"/>
</dbReference>
<dbReference type="RefSeq" id="WP_022610557.1">
    <property type="nucleotide sequence ID" value="NZ_LK391965.1"/>
</dbReference>
<dbReference type="NCBIfam" id="TIGR00229">
    <property type="entry name" value="sensory_box"/>
    <property type="match status" value="1"/>
</dbReference>
<dbReference type="InterPro" id="IPR036890">
    <property type="entry name" value="HATPase_C_sf"/>
</dbReference>
<dbReference type="InterPro" id="IPR035965">
    <property type="entry name" value="PAS-like_dom_sf"/>
</dbReference>
<dbReference type="SMART" id="SM00086">
    <property type="entry name" value="PAC"/>
    <property type="match status" value="1"/>
</dbReference>
<feature type="modified residue" description="4-aspartylphosphate" evidence="17">
    <location>
        <position position="711"/>
    </location>
</feature>
<feature type="transmembrane region" description="Helical" evidence="18">
    <location>
        <begin position="235"/>
        <end position="252"/>
    </location>
</feature>
<evidence type="ECO:0000259" key="20">
    <source>
        <dbReference type="PROSITE" id="PS50110"/>
    </source>
</evidence>
<dbReference type="SMART" id="SM00091">
    <property type="entry name" value="PAS"/>
    <property type="match status" value="1"/>
</dbReference>
<dbReference type="GO" id="GO:0005524">
    <property type="term" value="F:ATP binding"/>
    <property type="evidence" value="ECO:0007669"/>
    <property type="project" value="UniProtKB-KW"/>
</dbReference>
<evidence type="ECO:0000256" key="16">
    <source>
        <dbReference type="PROSITE-ProRule" id="PRU00110"/>
    </source>
</evidence>
<dbReference type="CDD" id="cd00082">
    <property type="entry name" value="HisKA"/>
    <property type="match status" value="1"/>
</dbReference>
<keyword evidence="12" id="KW-0067">ATP-binding</keyword>
<dbReference type="Pfam" id="PF02518">
    <property type="entry name" value="HATPase_c"/>
    <property type="match status" value="1"/>
</dbReference>
<dbReference type="InterPro" id="IPR008207">
    <property type="entry name" value="Sig_transdc_His_kin_Hpt_dom"/>
</dbReference>
<dbReference type="InterPro" id="IPR036097">
    <property type="entry name" value="HisK_dim/P_sf"/>
</dbReference>
<dbReference type="InterPro" id="IPR036641">
    <property type="entry name" value="HPT_dom_sf"/>
</dbReference>
<evidence type="ECO:0000256" key="12">
    <source>
        <dbReference type="ARBA" id="ARBA00022840"/>
    </source>
</evidence>
<evidence type="ECO:0000313" key="25">
    <source>
        <dbReference type="Proteomes" id="UP000018211"/>
    </source>
</evidence>
<dbReference type="SUPFAM" id="SSF55874">
    <property type="entry name" value="ATPase domain of HSP90 chaperone/DNA topoisomerase II/histidine kinase"/>
    <property type="match status" value="1"/>
</dbReference>
<dbReference type="GO" id="GO:0000155">
    <property type="term" value="F:phosphorelay sensor kinase activity"/>
    <property type="evidence" value="ECO:0007669"/>
    <property type="project" value="InterPro"/>
</dbReference>
<dbReference type="Gene3D" id="3.30.450.20">
    <property type="entry name" value="PAS domain"/>
    <property type="match status" value="1"/>
</dbReference>
<keyword evidence="6 17" id="KW-0597">Phosphoprotein</keyword>
<evidence type="ECO:0000256" key="3">
    <source>
        <dbReference type="ARBA" id="ARBA00012438"/>
    </source>
</evidence>
<dbReference type="InterPro" id="IPR011006">
    <property type="entry name" value="CheY-like_superfamily"/>
</dbReference>
<dbReference type="PROSITE" id="PS50894">
    <property type="entry name" value="HPT"/>
    <property type="match status" value="1"/>
</dbReference>
<evidence type="ECO:0000256" key="13">
    <source>
        <dbReference type="ARBA" id="ARBA00022989"/>
    </source>
</evidence>
<dbReference type="GO" id="GO:0005886">
    <property type="term" value="C:plasma membrane"/>
    <property type="evidence" value="ECO:0007669"/>
    <property type="project" value="UniProtKB-SubCell"/>
</dbReference>
<sequence length="931" mass="105010">MKISKTFKEATLITLITVVIAVLSFNLYKHYIHTKLQANYHSLLQNVTALQENLFSFQFRNFNRYDELSELLVHTEIYAESLNHSIQNHFSETPYLVQPFDAIALEKSKTTELKLAAFVREMESLLSANVSLNYSGKTIDLLQNELYQQYTSVDERLVISTATQGGISDSLYLKDSALYQDPTYQSLLSYVQLQERVKHQLERKQVSLANLGVTEHLKQIDLYWEQKVSDTTKNIGVLILLLIIFVCTYALHRQKLAFTELLKMKQAMLESERQRASHALIAEHAKDAIIVTDPKGLVTWVNKGFEKLSGYSLTEMMGKKPGAVLQGKDTDSTQIKLVSEAIKCKQTIELTLLNYRKNGTAYWVDIIITPIFDDDGELSCFIAVERDTTKKVQLEQELELSAKRATVANEAKSTFLATMSHELRTPLNGILGMAQIMRGETTNSEHKEQLKVLLESGEHLTSLLNDILDFSKIEQNKLELDAVPFHFNQILTPIASTYQLLCDEKGIDLIIDNQIPDELVFLADISRIRQVIFNLMSNAVKFTAHGNVQLRCNCKLAEHNIYNLWVEIEDSGIGIAEDRLEHIFDPFIQAESSTTRNFGGTGLGLAIVKQLVELMGGQVKVSSEIDSGTCFTINISLEQTQDRPIELDQDETLTSTLPVGLNILIVEDNPVNALVTKKFCHTLDHQVTVAKDGIEAIEYLQDQTFDVIIMDNHMPRLDGIETTKHIRNELKLNTVIFGCTADVFQEAHDRFINAGANYVLTKPLQKNSFNDALVEHKSLIEKHRSHSSKVVEMEYFTNSNESNSTSESEIDLSFYIDEVCAGDTEQLVEIISTLKESMLESIDALMVATESDDIESVTLHTHTMKGIASSLNANKMLAKSEQVFQIASKGNMPELSRLQELVNLLKVNADQTSRLLEEYVAEHPIEQTLPK</sequence>
<evidence type="ECO:0000256" key="6">
    <source>
        <dbReference type="ARBA" id="ARBA00022553"/>
    </source>
</evidence>
<dbReference type="PROSITE" id="PS50113">
    <property type="entry name" value="PAC"/>
    <property type="match status" value="1"/>
</dbReference>
<evidence type="ECO:0000256" key="8">
    <source>
        <dbReference type="ARBA" id="ARBA00022692"/>
    </source>
</evidence>
<dbReference type="EMBL" id="CAOF01000033">
    <property type="protein sequence ID" value="CCO44870.1"/>
    <property type="molecule type" value="Genomic_DNA"/>
</dbReference>
<dbReference type="InterPro" id="IPR000014">
    <property type="entry name" value="PAS"/>
</dbReference>
<dbReference type="CDD" id="cd00130">
    <property type="entry name" value="PAS"/>
    <property type="match status" value="1"/>
</dbReference>
<evidence type="ECO:0000256" key="9">
    <source>
        <dbReference type="ARBA" id="ARBA00022741"/>
    </source>
</evidence>
<dbReference type="EC" id="2.7.13.3" evidence="3"/>
<gene>
    <name evidence="24" type="ORF">VIBNISOn1_1280015</name>
</gene>
<keyword evidence="4" id="KW-1003">Cell membrane</keyword>
<feature type="transmembrane region" description="Helical" evidence="18">
    <location>
        <begin position="12"/>
        <end position="28"/>
    </location>
</feature>
<feature type="domain" description="Response regulatory" evidence="20">
    <location>
        <begin position="662"/>
        <end position="777"/>
    </location>
</feature>
<dbReference type="Proteomes" id="UP000018211">
    <property type="component" value="Unassembled WGS sequence"/>
</dbReference>
<feature type="domain" description="PAS" evidence="21">
    <location>
        <begin position="274"/>
        <end position="319"/>
    </location>
</feature>
<dbReference type="FunFam" id="1.10.287.130:FF:000004">
    <property type="entry name" value="Ethylene receptor 1"/>
    <property type="match status" value="1"/>
</dbReference>
<evidence type="ECO:0000256" key="10">
    <source>
        <dbReference type="ARBA" id="ARBA00022777"/>
    </source>
</evidence>
<evidence type="ECO:0000259" key="19">
    <source>
        <dbReference type="PROSITE" id="PS50109"/>
    </source>
</evidence>
<keyword evidence="7" id="KW-0808">Transferase</keyword>
<keyword evidence="9" id="KW-0547">Nucleotide-binding</keyword>
<dbReference type="SMART" id="SM00448">
    <property type="entry name" value="REC"/>
    <property type="match status" value="1"/>
</dbReference>
<evidence type="ECO:0000256" key="11">
    <source>
        <dbReference type="ARBA" id="ARBA00022801"/>
    </source>
</evidence>
<evidence type="ECO:0000256" key="2">
    <source>
        <dbReference type="ARBA" id="ARBA00004429"/>
    </source>
</evidence>
<evidence type="ECO:0000256" key="7">
    <source>
        <dbReference type="ARBA" id="ARBA00022679"/>
    </source>
</evidence>
<dbReference type="InterPro" id="IPR003661">
    <property type="entry name" value="HisK_dim/P_dom"/>
</dbReference>
<dbReference type="Gene3D" id="3.30.565.10">
    <property type="entry name" value="Histidine kinase-like ATPase, C-terminal domain"/>
    <property type="match status" value="1"/>
</dbReference>
<comment type="catalytic activity">
    <reaction evidence="1">
        <text>ATP + protein L-histidine = ADP + protein N-phospho-L-histidine.</text>
        <dbReference type="EC" id="2.7.13.3"/>
    </reaction>
</comment>
<evidence type="ECO:0000256" key="15">
    <source>
        <dbReference type="ARBA" id="ARBA00023136"/>
    </source>
</evidence>
<dbReference type="CDD" id="cd17546">
    <property type="entry name" value="REC_hyHK_CKI1_RcsC-like"/>
    <property type="match status" value="1"/>
</dbReference>
<evidence type="ECO:0000259" key="23">
    <source>
        <dbReference type="PROSITE" id="PS50894"/>
    </source>
</evidence>
<dbReference type="Pfam" id="PF00072">
    <property type="entry name" value="Response_reg"/>
    <property type="match status" value="1"/>
</dbReference>
<dbReference type="CDD" id="cd16922">
    <property type="entry name" value="HATPase_EvgS-ArcB-TorS-like"/>
    <property type="match status" value="1"/>
</dbReference>
<dbReference type="SMART" id="SM00387">
    <property type="entry name" value="HATPase_c"/>
    <property type="match status" value="1"/>
</dbReference>
<evidence type="ECO:0000256" key="1">
    <source>
        <dbReference type="ARBA" id="ARBA00000085"/>
    </source>
</evidence>
<dbReference type="PRINTS" id="PR00344">
    <property type="entry name" value="BCTRLSENSOR"/>
</dbReference>
<keyword evidence="10 24" id="KW-0418">Kinase</keyword>
<dbReference type="SUPFAM" id="SSF47384">
    <property type="entry name" value="Homodimeric domain of signal transducing histidine kinase"/>
    <property type="match status" value="1"/>
</dbReference>
<dbReference type="SUPFAM" id="SSF47226">
    <property type="entry name" value="Histidine-containing phosphotransfer domain, HPT domain"/>
    <property type="match status" value="1"/>
</dbReference>
<organism evidence="24 25">
    <name type="scientific">Vibrio nigripulchritudo SOn1</name>
    <dbReference type="NCBI Taxonomy" id="1238450"/>
    <lineage>
        <taxon>Bacteria</taxon>
        <taxon>Pseudomonadati</taxon>
        <taxon>Pseudomonadota</taxon>
        <taxon>Gammaproteobacteria</taxon>
        <taxon>Vibrionales</taxon>
        <taxon>Vibrionaceae</taxon>
        <taxon>Vibrio</taxon>
    </lineage>
</organism>
<feature type="domain" description="PAC" evidence="22">
    <location>
        <begin position="346"/>
        <end position="400"/>
    </location>
</feature>
<keyword evidence="5" id="KW-0997">Cell inner membrane</keyword>
<dbReference type="Pfam" id="PF13426">
    <property type="entry name" value="PAS_9"/>
    <property type="match status" value="1"/>
</dbReference>
<reference evidence="24 25" key="1">
    <citation type="journal article" date="2013" name="ISME J.">
        <title>Comparative genomics of pathogenic lineages of Vibrio nigripulchritudo identifies virulence-associated traits.</title>
        <authorList>
            <person name="Goudenege D."/>
            <person name="Labreuche Y."/>
            <person name="Krin E."/>
            <person name="Ansquer D."/>
            <person name="Mangenot S."/>
            <person name="Calteau A."/>
            <person name="Medigue C."/>
            <person name="Mazel D."/>
            <person name="Polz M.F."/>
            <person name="Le Roux F."/>
        </authorList>
    </citation>
    <scope>NUCLEOTIDE SEQUENCE [LARGE SCALE GENOMIC DNA]</scope>
    <source>
        <strain evidence="24 25">SOn1</strain>
    </source>
</reference>
<dbReference type="GO" id="GO:0016787">
    <property type="term" value="F:hydrolase activity"/>
    <property type="evidence" value="ECO:0007669"/>
    <property type="project" value="UniProtKB-KW"/>
</dbReference>
<feature type="domain" description="Histidine kinase" evidence="19">
    <location>
        <begin position="418"/>
        <end position="639"/>
    </location>
</feature>
<dbReference type="InterPro" id="IPR005467">
    <property type="entry name" value="His_kinase_dom"/>
</dbReference>
<evidence type="ECO:0000256" key="4">
    <source>
        <dbReference type="ARBA" id="ARBA00022475"/>
    </source>
</evidence>
<keyword evidence="8 18" id="KW-0812">Transmembrane</keyword>
<evidence type="ECO:0000313" key="24">
    <source>
        <dbReference type="EMBL" id="CCO44870.1"/>
    </source>
</evidence>
<dbReference type="InterPro" id="IPR003594">
    <property type="entry name" value="HATPase_dom"/>
</dbReference>
<comment type="subcellular location">
    <subcellularLocation>
        <location evidence="2">Cell inner membrane</location>
        <topology evidence="2">Multi-pass membrane protein</topology>
    </subcellularLocation>
</comment>
<evidence type="ECO:0000259" key="22">
    <source>
        <dbReference type="PROSITE" id="PS50113"/>
    </source>
</evidence>
<keyword evidence="14" id="KW-0902">Two-component regulatory system</keyword>
<keyword evidence="13 18" id="KW-1133">Transmembrane helix</keyword>
<dbReference type="PANTHER" id="PTHR43047">
    <property type="entry name" value="TWO-COMPONENT HISTIDINE PROTEIN KINASE"/>
    <property type="match status" value="1"/>
</dbReference>
<evidence type="ECO:0000256" key="17">
    <source>
        <dbReference type="PROSITE-ProRule" id="PRU00169"/>
    </source>
</evidence>
<dbReference type="SUPFAM" id="SSF55785">
    <property type="entry name" value="PYP-like sensor domain (PAS domain)"/>
    <property type="match status" value="1"/>
</dbReference>
<dbReference type="SUPFAM" id="SSF52172">
    <property type="entry name" value="CheY-like"/>
    <property type="match status" value="1"/>
</dbReference>
<evidence type="ECO:0000256" key="5">
    <source>
        <dbReference type="ARBA" id="ARBA00022519"/>
    </source>
</evidence>
<name>A0AAV2VJF5_9VIBR</name>
<dbReference type="InterPro" id="IPR004358">
    <property type="entry name" value="Sig_transdc_His_kin-like_C"/>
</dbReference>
<evidence type="ECO:0000256" key="18">
    <source>
        <dbReference type="SAM" id="Phobius"/>
    </source>
</evidence>
<dbReference type="Pfam" id="PF00512">
    <property type="entry name" value="HisKA"/>
    <property type="match status" value="1"/>
</dbReference>
<feature type="domain" description="HPt" evidence="23">
    <location>
        <begin position="823"/>
        <end position="919"/>
    </location>
</feature>
<evidence type="ECO:0000259" key="21">
    <source>
        <dbReference type="PROSITE" id="PS50112"/>
    </source>
</evidence>
<keyword evidence="15 18" id="KW-0472">Membrane</keyword>
<feature type="modified residue" description="Phosphohistidine" evidence="16">
    <location>
        <position position="862"/>
    </location>
</feature>